<name>A0A6A1V4P4_9ROSI</name>
<keyword evidence="3" id="KW-1133">Transmembrane helix</keyword>
<keyword evidence="3" id="KW-0812">Transmembrane</keyword>
<feature type="region of interest" description="Disordered" evidence="2">
    <location>
        <begin position="1"/>
        <end position="36"/>
    </location>
</feature>
<evidence type="ECO:0000313" key="5">
    <source>
        <dbReference type="Proteomes" id="UP000516437"/>
    </source>
</evidence>
<sequence length="131" mass="14565">MSTRIPALAAKRDKNQKSDSENPASSSDGPAKKKKKLDAKIVFWIKWIFLISSVIGVSLDPFLFQSPVIKEDKKCLSFDKRLYITAIIVRSVTDLIYFANMMLAISEAYRSTDKKKIIAQKQGCSGGGGNF</sequence>
<dbReference type="PANTHER" id="PTHR45651:SF68">
    <property type="entry name" value="ION TRANSPORT DOMAIN-CONTAINING PROTEIN"/>
    <property type="match status" value="1"/>
</dbReference>
<keyword evidence="5" id="KW-1185">Reference proteome</keyword>
<accession>A0A6A1V4P4</accession>
<gene>
    <name evidence="4" type="ORF">CJ030_MR7G014375</name>
</gene>
<evidence type="ECO:0000256" key="2">
    <source>
        <dbReference type="SAM" id="MobiDB-lite"/>
    </source>
</evidence>
<keyword evidence="3" id="KW-0472">Membrane</keyword>
<feature type="compositionally biased region" description="Basic and acidic residues" evidence="2">
    <location>
        <begin position="10"/>
        <end position="20"/>
    </location>
</feature>
<dbReference type="PANTHER" id="PTHR45651">
    <property type="entry name" value="CYCLIC NUCLEOTIDE-GATED ION CHANNEL 15-RELATED-RELATED"/>
    <property type="match status" value="1"/>
</dbReference>
<evidence type="ECO:0000256" key="1">
    <source>
        <dbReference type="ARBA" id="ARBA00023303"/>
    </source>
</evidence>
<protein>
    <submittedName>
        <fullName evidence="4">Cyclic nucleotide-gated ion channel 1</fullName>
    </submittedName>
</protein>
<organism evidence="4 5">
    <name type="scientific">Morella rubra</name>
    <name type="common">Chinese bayberry</name>
    <dbReference type="NCBI Taxonomy" id="262757"/>
    <lineage>
        <taxon>Eukaryota</taxon>
        <taxon>Viridiplantae</taxon>
        <taxon>Streptophyta</taxon>
        <taxon>Embryophyta</taxon>
        <taxon>Tracheophyta</taxon>
        <taxon>Spermatophyta</taxon>
        <taxon>Magnoliopsida</taxon>
        <taxon>eudicotyledons</taxon>
        <taxon>Gunneridae</taxon>
        <taxon>Pentapetalae</taxon>
        <taxon>rosids</taxon>
        <taxon>fabids</taxon>
        <taxon>Fagales</taxon>
        <taxon>Myricaceae</taxon>
        <taxon>Morella</taxon>
    </lineage>
</organism>
<keyword evidence="1" id="KW-0407">Ion channel</keyword>
<feature type="transmembrane region" description="Helical" evidence="3">
    <location>
        <begin position="41"/>
        <end position="63"/>
    </location>
</feature>
<dbReference type="OrthoDB" id="1750584at2759"/>
<dbReference type="GO" id="GO:0016020">
    <property type="term" value="C:membrane"/>
    <property type="evidence" value="ECO:0007669"/>
    <property type="project" value="UniProtKB-SubCell"/>
</dbReference>
<dbReference type="EMBL" id="RXIC02000025">
    <property type="protein sequence ID" value="KAB1206230.1"/>
    <property type="molecule type" value="Genomic_DNA"/>
</dbReference>
<keyword evidence="1" id="KW-0406">Ion transport</keyword>
<keyword evidence="1" id="KW-0813">Transport</keyword>
<feature type="transmembrane region" description="Helical" evidence="3">
    <location>
        <begin position="83"/>
        <end position="105"/>
    </location>
</feature>
<reference evidence="4 5" key="1">
    <citation type="journal article" date="2019" name="Plant Biotechnol. J.">
        <title>The red bayberry genome and genetic basis of sex determination.</title>
        <authorList>
            <person name="Jia H.M."/>
            <person name="Jia H.J."/>
            <person name="Cai Q.L."/>
            <person name="Wang Y."/>
            <person name="Zhao H.B."/>
            <person name="Yang W.F."/>
            <person name="Wang G.Y."/>
            <person name="Li Y.H."/>
            <person name="Zhan D.L."/>
            <person name="Shen Y.T."/>
            <person name="Niu Q.F."/>
            <person name="Chang L."/>
            <person name="Qiu J."/>
            <person name="Zhao L."/>
            <person name="Xie H.B."/>
            <person name="Fu W.Y."/>
            <person name="Jin J."/>
            <person name="Li X.W."/>
            <person name="Jiao Y."/>
            <person name="Zhou C.C."/>
            <person name="Tu T."/>
            <person name="Chai C.Y."/>
            <person name="Gao J.L."/>
            <person name="Fan L.J."/>
            <person name="van de Weg E."/>
            <person name="Wang J.Y."/>
            <person name="Gao Z.S."/>
        </authorList>
    </citation>
    <scope>NUCLEOTIDE SEQUENCE [LARGE SCALE GENOMIC DNA]</scope>
    <source>
        <tissue evidence="4">Leaves</tissue>
    </source>
</reference>
<evidence type="ECO:0000313" key="4">
    <source>
        <dbReference type="EMBL" id="KAB1206230.1"/>
    </source>
</evidence>
<evidence type="ECO:0000256" key="3">
    <source>
        <dbReference type="SAM" id="Phobius"/>
    </source>
</evidence>
<dbReference type="AlphaFoldDB" id="A0A6A1V4P4"/>
<comment type="caution">
    <text evidence="4">The sequence shown here is derived from an EMBL/GenBank/DDBJ whole genome shotgun (WGS) entry which is preliminary data.</text>
</comment>
<proteinExistence type="predicted"/>
<dbReference type="Proteomes" id="UP000516437">
    <property type="component" value="Chromosome 7"/>
</dbReference>
<dbReference type="GO" id="GO:0034220">
    <property type="term" value="P:monoatomic ion transmembrane transport"/>
    <property type="evidence" value="ECO:0007669"/>
    <property type="project" value="UniProtKB-KW"/>
</dbReference>